<dbReference type="InterPro" id="IPR002129">
    <property type="entry name" value="PyrdxlP-dep_de-COase"/>
</dbReference>
<evidence type="ECO:0000313" key="9">
    <source>
        <dbReference type="Proteomes" id="UP000632828"/>
    </source>
</evidence>
<dbReference type="SUPFAM" id="SSF53383">
    <property type="entry name" value="PLP-dependent transferases"/>
    <property type="match status" value="1"/>
</dbReference>
<dbReference type="GO" id="GO:0019752">
    <property type="term" value="P:carboxylic acid metabolic process"/>
    <property type="evidence" value="ECO:0007669"/>
    <property type="project" value="InterPro"/>
</dbReference>
<evidence type="ECO:0000256" key="3">
    <source>
        <dbReference type="ARBA" id="ARBA00022793"/>
    </source>
</evidence>
<dbReference type="NCBIfam" id="TIGR03799">
    <property type="entry name" value="NOD_PanD_pyr"/>
    <property type="match status" value="1"/>
</dbReference>
<keyword evidence="4 6" id="KW-0663">Pyridoxal phosphate</keyword>
<evidence type="ECO:0000256" key="2">
    <source>
        <dbReference type="ARBA" id="ARBA00009533"/>
    </source>
</evidence>
<proteinExistence type="inferred from homology"/>
<name>A0A8J6UG41_9BACT</name>
<evidence type="ECO:0000313" key="8">
    <source>
        <dbReference type="EMBL" id="MBD1399103.1"/>
    </source>
</evidence>
<dbReference type="InterPro" id="IPR015421">
    <property type="entry name" value="PyrdxlP-dep_Trfase_major"/>
</dbReference>
<comment type="cofactor">
    <cofactor evidence="1 6 7">
        <name>pyridoxal 5'-phosphate</name>
        <dbReference type="ChEBI" id="CHEBI:597326"/>
    </cofactor>
</comment>
<dbReference type="GO" id="GO:0005737">
    <property type="term" value="C:cytoplasm"/>
    <property type="evidence" value="ECO:0007669"/>
    <property type="project" value="TreeGrafter"/>
</dbReference>
<evidence type="ECO:0000256" key="1">
    <source>
        <dbReference type="ARBA" id="ARBA00001933"/>
    </source>
</evidence>
<feature type="modified residue" description="N6-(pyridoxal phosphate)lysine" evidence="6">
    <location>
        <position position="335"/>
    </location>
</feature>
<evidence type="ECO:0000256" key="7">
    <source>
        <dbReference type="RuleBase" id="RU000382"/>
    </source>
</evidence>
<sequence length="549" mass="61021">MTETARANLENLYRIFTVPEAPDSTLGAIDQAISKNVADFLQKHVVALERSLEDIEKDFSHSQIPDEPTFVSEYTTFVKEKLVAQSVHTAAPGFIGHMTSALPYFMLPLSRIMMALNQNLVKVETSKAFTPMERQVLAMLHRLIYAGEDSFYQQWIHDSRHALGAFCSGGTIANITALWAARNRLCGPRDDFAGLAIEGLPRALDSLNCAGLAILVSRRGHYSLGKAADLLGIGRKQLILVDTDANNRIDMASLREAYNRLQQQNIRVLALVGIAGTTETGHIDPLVEMADFAAEVACHFHVDAAWGGPTLFSDTHRHLLRGIERADSVTIDAHKQLYVPMGAGMVLFKDPHTLTAIEHHANYILREGSKDLGSHTLEGSRPGKAMLVHAGLSIIGRRGYELLIDLGIERARRFAEMIVAHPDFELVTAPELNILTYRYHPAWLQQQMANLDSQRRQHINDVLDQLTREVQKRQREAGKTFVSRTRLRSPVYGTQQITVFRVVLANPLATDDILEAVLAEQRDIVSSPDLQELLSSITDICQLTAPNCC</sequence>
<organism evidence="8 9">
    <name type="scientific">Pelovirga terrestris</name>
    <dbReference type="NCBI Taxonomy" id="2771352"/>
    <lineage>
        <taxon>Bacteria</taxon>
        <taxon>Pseudomonadati</taxon>
        <taxon>Thermodesulfobacteriota</taxon>
        <taxon>Desulfuromonadia</taxon>
        <taxon>Geobacterales</taxon>
        <taxon>Geobacteraceae</taxon>
        <taxon>Pelovirga</taxon>
    </lineage>
</organism>
<dbReference type="InterPro" id="IPR015424">
    <property type="entry name" value="PyrdxlP-dep_Trfase"/>
</dbReference>
<gene>
    <name evidence="8" type="primary">panP</name>
    <name evidence="8" type="ORF">ICT70_00275</name>
</gene>
<dbReference type="GO" id="GO:0030170">
    <property type="term" value="F:pyridoxal phosphate binding"/>
    <property type="evidence" value="ECO:0007669"/>
    <property type="project" value="InterPro"/>
</dbReference>
<evidence type="ECO:0000256" key="5">
    <source>
        <dbReference type="ARBA" id="ARBA00023239"/>
    </source>
</evidence>
<comment type="caution">
    <text evidence="8">The sequence shown here is derived from an EMBL/GenBank/DDBJ whole genome shotgun (WGS) entry which is preliminary data.</text>
</comment>
<evidence type="ECO:0000256" key="4">
    <source>
        <dbReference type="ARBA" id="ARBA00022898"/>
    </source>
</evidence>
<dbReference type="AlphaFoldDB" id="A0A8J6UG41"/>
<dbReference type="PANTHER" id="PTHR45677">
    <property type="entry name" value="GLUTAMATE DECARBOXYLASE-RELATED"/>
    <property type="match status" value="1"/>
</dbReference>
<dbReference type="InterPro" id="IPR015422">
    <property type="entry name" value="PyrdxlP-dep_Trfase_small"/>
</dbReference>
<dbReference type="Gene3D" id="3.90.1150.10">
    <property type="entry name" value="Aspartate Aminotransferase, domain 1"/>
    <property type="match status" value="1"/>
</dbReference>
<keyword evidence="5 7" id="KW-0456">Lyase</keyword>
<keyword evidence="9" id="KW-1185">Reference proteome</keyword>
<reference evidence="8" key="1">
    <citation type="submission" date="2020-09" db="EMBL/GenBank/DDBJ databases">
        <title>Pelobacter alkaliphilus sp. nov., a novel anaerobic arsenate-reducing bacterium from terrestrial mud volcano.</title>
        <authorList>
            <person name="Khomyakova M.A."/>
            <person name="Merkel A.Y."/>
            <person name="Slobodkin A.I."/>
        </authorList>
    </citation>
    <scope>NUCLEOTIDE SEQUENCE</scope>
    <source>
        <strain evidence="8">M08fum</strain>
    </source>
</reference>
<protein>
    <submittedName>
        <fullName evidence="8">Putative pyridoxal-dependent aspartate 1-decarboxylase</fullName>
    </submittedName>
</protein>
<dbReference type="EMBL" id="JACWUN010000001">
    <property type="protein sequence ID" value="MBD1399103.1"/>
    <property type="molecule type" value="Genomic_DNA"/>
</dbReference>
<dbReference type="InterPro" id="IPR022517">
    <property type="entry name" value="Asp_decarboxylase_pyridox"/>
</dbReference>
<dbReference type="PANTHER" id="PTHR45677:SF8">
    <property type="entry name" value="CYSTEINE SULFINIC ACID DECARBOXYLASE"/>
    <property type="match status" value="1"/>
</dbReference>
<accession>A0A8J6UG41</accession>
<dbReference type="Gene3D" id="3.40.640.10">
    <property type="entry name" value="Type I PLP-dependent aspartate aminotransferase-like (Major domain)"/>
    <property type="match status" value="1"/>
</dbReference>
<keyword evidence="3" id="KW-0210">Decarboxylase</keyword>
<dbReference type="GO" id="GO:0016831">
    <property type="term" value="F:carboxy-lyase activity"/>
    <property type="evidence" value="ECO:0007669"/>
    <property type="project" value="UniProtKB-KW"/>
</dbReference>
<dbReference type="Proteomes" id="UP000632828">
    <property type="component" value="Unassembled WGS sequence"/>
</dbReference>
<evidence type="ECO:0000256" key="6">
    <source>
        <dbReference type="PIRSR" id="PIRSR602129-50"/>
    </source>
</evidence>
<dbReference type="RefSeq" id="WP_191153382.1">
    <property type="nucleotide sequence ID" value="NZ_JACWUN010000001.1"/>
</dbReference>
<comment type="similarity">
    <text evidence="2 7">Belongs to the group II decarboxylase family.</text>
</comment>
<dbReference type="Pfam" id="PF00282">
    <property type="entry name" value="Pyridoxal_deC"/>
    <property type="match status" value="1"/>
</dbReference>